<dbReference type="PANTHER" id="PTHR30582">
    <property type="entry name" value="L,D-TRANSPEPTIDASE"/>
    <property type="match status" value="1"/>
</dbReference>
<feature type="coiled-coil region" evidence="8">
    <location>
        <begin position="276"/>
        <end position="310"/>
    </location>
</feature>
<dbReference type="Proteomes" id="UP000005952">
    <property type="component" value="Chromosome"/>
</dbReference>
<dbReference type="KEGG" id="hdt:HYPDE_27758"/>
<organism evidence="11 12">
    <name type="scientific">Hyphomicrobium denitrificans 1NES1</name>
    <dbReference type="NCBI Taxonomy" id="670307"/>
    <lineage>
        <taxon>Bacteria</taxon>
        <taxon>Pseudomonadati</taxon>
        <taxon>Pseudomonadota</taxon>
        <taxon>Alphaproteobacteria</taxon>
        <taxon>Hyphomicrobiales</taxon>
        <taxon>Hyphomicrobiaceae</taxon>
        <taxon>Hyphomicrobium</taxon>
    </lineage>
</organism>
<keyword evidence="3" id="KW-0808">Transferase</keyword>
<proteinExistence type="inferred from homology"/>
<comment type="pathway">
    <text evidence="1 7">Cell wall biogenesis; peptidoglycan biosynthesis.</text>
</comment>
<dbReference type="GO" id="GO:0016740">
    <property type="term" value="F:transferase activity"/>
    <property type="evidence" value="ECO:0007669"/>
    <property type="project" value="UniProtKB-KW"/>
</dbReference>
<dbReference type="RefSeq" id="WP_015597268.1">
    <property type="nucleotide sequence ID" value="NC_021172.1"/>
</dbReference>
<dbReference type="GO" id="GO:0005576">
    <property type="term" value="C:extracellular region"/>
    <property type="evidence" value="ECO:0007669"/>
    <property type="project" value="TreeGrafter"/>
</dbReference>
<dbReference type="Gene3D" id="2.40.440.10">
    <property type="entry name" value="L,D-transpeptidase catalytic domain-like"/>
    <property type="match status" value="1"/>
</dbReference>
<dbReference type="InterPro" id="IPR005490">
    <property type="entry name" value="LD_TPept_cat_dom"/>
</dbReference>
<keyword evidence="5 7" id="KW-0573">Peptidoglycan synthesis</keyword>
<feature type="domain" description="L,D-TPase catalytic" evidence="10">
    <location>
        <begin position="54"/>
        <end position="163"/>
    </location>
</feature>
<keyword evidence="9" id="KW-0732">Signal</keyword>
<feature type="signal peptide" evidence="9">
    <location>
        <begin position="1"/>
        <end position="34"/>
    </location>
</feature>
<evidence type="ECO:0000313" key="12">
    <source>
        <dbReference type="Proteomes" id="UP000005952"/>
    </source>
</evidence>
<evidence type="ECO:0000256" key="1">
    <source>
        <dbReference type="ARBA" id="ARBA00004752"/>
    </source>
</evidence>
<dbReference type="GO" id="GO:0071972">
    <property type="term" value="F:peptidoglycan L,D-transpeptidase activity"/>
    <property type="evidence" value="ECO:0007669"/>
    <property type="project" value="TreeGrafter"/>
</dbReference>
<dbReference type="STRING" id="670307.HYPDE_27758"/>
<evidence type="ECO:0000256" key="6">
    <source>
        <dbReference type="ARBA" id="ARBA00023316"/>
    </source>
</evidence>
<evidence type="ECO:0000256" key="7">
    <source>
        <dbReference type="PROSITE-ProRule" id="PRU01373"/>
    </source>
</evidence>
<feature type="active site" description="Proton donor/acceptor" evidence="7">
    <location>
        <position position="126"/>
    </location>
</feature>
<protein>
    <recommendedName>
        <fullName evidence="10">L,D-TPase catalytic domain-containing protein</fullName>
    </recommendedName>
</protein>
<dbReference type="Pfam" id="PF03734">
    <property type="entry name" value="YkuD"/>
    <property type="match status" value="1"/>
</dbReference>
<keyword evidence="4 7" id="KW-0133">Cell shape</keyword>
<accession>N0B9L9</accession>
<dbReference type="HOGENOM" id="CLU_025126_0_0_5"/>
<reference evidence="11 12" key="1">
    <citation type="journal article" date="2013" name="Genome Announc.">
        <title>Genome sequences for three denitrifying bacterial strains isolated from a uranium- and nitrate-contaminated subsurface environment.</title>
        <authorList>
            <person name="Venkatramanan R."/>
            <person name="Prakash O."/>
            <person name="Woyke T."/>
            <person name="Chain P."/>
            <person name="Goodwin L.A."/>
            <person name="Watson D."/>
            <person name="Brooks S."/>
            <person name="Kostka J.E."/>
            <person name="Green S.J."/>
        </authorList>
    </citation>
    <scope>NUCLEOTIDE SEQUENCE [LARGE SCALE GENOMIC DNA]</scope>
    <source>
        <strain evidence="11 12">1NES1</strain>
    </source>
</reference>
<dbReference type="AlphaFoldDB" id="N0B9L9"/>
<evidence type="ECO:0000259" key="10">
    <source>
        <dbReference type="PROSITE" id="PS52029"/>
    </source>
</evidence>
<gene>
    <name evidence="11" type="ORF">HYPDE_27758</name>
</gene>
<evidence type="ECO:0000256" key="8">
    <source>
        <dbReference type="SAM" id="Coils"/>
    </source>
</evidence>
<keyword evidence="6 7" id="KW-0961">Cell wall biogenesis/degradation</keyword>
<feature type="active site" description="Nucleophile" evidence="7">
    <location>
        <position position="139"/>
    </location>
</feature>
<name>N0B9L9_9HYPH</name>
<dbReference type="GO" id="GO:0071555">
    <property type="term" value="P:cell wall organization"/>
    <property type="evidence" value="ECO:0007669"/>
    <property type="project" value="UniProtKB-UniRule"/>
</dbReference>
<dbReference type="CDD" id="cd16913">
    <property type="entry name" value="YkuD_like"/>
    <property type="match status" value="1"/>
</dbReference>
<comment type="similarity">
    <text evidence="2">Belongs to the YkuD family.</text>
</comment>
<dbReference type="PROSITE" id="PS52029">
    <property type="entry name" value="LD_TPASE"/>
    <property type="match status" value="1"/>
</dbReference>
<sequence>MRRLSKQLCRGKRHAIAAIIAVALAVVAAPAASARQKTPNAPATLTAPRSDSPLILIASLRNQRLRVYDANGEIATSRISSGRPGFATPTGVFSILEKNVQHRSNIYSGAEMPYMERITWSGIALHAGVVPGFRASHGCIRLPHSFARTLYGLTKIGNRVVVTAGDAEPIAFNSPKLFKPLPLDDKTAMNAGTSEQPRVAVNDKPDEVTTDAMQELPLLIGISPALARAVADMPRDPQRRPTTRAEADQMMQERIARLQAALKTADAAQTAAVAKTDETAKEFAQAEGQLQAAQRAAEPLRAAVKNAELKQQDAIRAFETYMSGAVAGTAPTSNDGGNREAGLENAVLQATQNADDARTNAAKTEWSFAEVQARFSAAKAARDAAADALRDAQTDLMSAKRELADANKDIRLRSKAISVLVSLRAQRIYVRQGVEPVLEAPIAITPLPGPVGTHVFTAMRYGADPNTFDWRLVSAQVPAAGKTFLDDARKRRGRDSASPQEDNLSVRMATAALAAFTIPDDILSMISERARPGASLIVSDRELPLHENGSGTEFVVLTK</sequence>
<dbReference type="InterPro" id="IPR038063">
    <property type="entry name" value="Transpep_catalytic_dom"/>
</dbReference>
<dbReference type="SUPFAM" id="SSF141523">
    <property type="entry name" value="L,D-transpeptidase catalytic domain-like"/>
    <property type="match status" value="1"/>
</dbReference>
<dbReference type="UniPathway" id="UPA00219"/>
<dbReference type="OrthoDB" id="463216at2"/>
<keyword evidence="12" id="KW-1185">Reference proteome</keyword>
<dbReference type="NCBIfam" id="NF004785">
    <property type="entry name" value="PRK06132.1-2"/>
    <property type="match status" value="1"/>
</dbReference>
<evidence type="ECO:0000256" key="2">
    <source>
        <dbReference type="ARBA" id="ARBA00005992"/>
    </source>
</evidence>
<keyword evidence="8" id="KW-0175">Coiled coil</keyword>
<evidence type="ECO:0000313" key="11">
    <source>
        <dbReference type="EMBL" id="AGK57231.1"/>
    </source>
</evidence>
<feature type="chain" id="PRO_5004105945" description="L,D-TPase catalytic domain-containing protein" evidence="9">
    <location>
        <begin position="35"/>
        <end position="559"/>
    </location>
</feature>
<dbReference type="GO" id="GO:0008360">
    <property type="term" value="P:regulation of cell shape"/>
    <property type="evidence" value="ECO:0007669"/>
    <property type="project" value="UniProtKB-UniRule"/>
</dbReference>
<feature type="coiled-coil region" evidence="8">
    <location>
        <begin position="382"/>
        <end position="409"/>
    </location>
</feature>
<evidence type="ECO:0000256" key="4">
    <source>
        <dbReference type="ARBA" id="ARBA00022960"/>
    </source>
</evidence>
<dbReference type="EMBL" id="CP005587">
    <property type="protein sequence ID" value="AGK57231.1"/>
    <property type="molecule type" value="Genomic_DNA"/>
</dbReference>
<dbReference type="eggNOG" id="COG1376">
    <property type="taxonomic scope" value="Bacteria"/>
</dbReference>
<evidence type="ECO:0000256" key="5">
    <source>
        <dbReference type="ARBA" id="ARBA00022984"/>
    </source>
</evidence>
<dbReference type="GO" id="GO:0018104">
    <property type="term" value="P:peptidoglycan-protein cross-linking"/>
    <property type="evidence" value="ECO:0007669"/>
    <property type="project" value="TreeGrafter"/>
</dbReference>
<evidence type="ECO:0000256" key="3">
    <source>
        <dbReference type="ARBA" id="ARBA00022679"/>
    </source>
</evidence>
<evidence type="ECO:0000256" key="9">
    <source>
        <dbReference type="SAM" id="SignalP"/>
    </source>
</evidence>
<dbReference type="InterPro" id="IPR050979">
    <property type="entry name" value="LD-transpeptidase"/>
</dbReference>
<dbReference type="PANTHER" id="PTHR30582:SF2">
    <property type="entry name" value="L,D-TRANSPEPTIDASE YCIB-RELATED"/>
    <property type="match status" value="1"/>
</dbReference>